<evidence type="ECO:0000256" key="11">
    <source>
        <dbReference type="SAM" id="Phobius"/>
    </source>
</evidence>
<evidence type="ECO:0000256" key="3">
    <source>
        <dbReference type="ARBA" id="ARBA00007971"/>
    </source>
</evidence>
<evidence type="ECO:0000259" key="12">
    <source>
        <dbReference type="Pfam" id="PF01514"/>
    </source>
</evidence>
<dbReference type="InterPro" id="IPR013556">
    <property type="entry name" value="Flag_M-ring_C"/>
</dbReference>
<dbReference type="NCBIfam" id="TIGR00206">
    <property type="entry name" value="fliF"/>
    <property type="match status" value="1"/>
</dbReference>
<evidence type="ECO:0000256" key="10">
    <source>
        <dbReference type="SAM" id="MobiDB-lite"/>
    </source>
</evidence>
<keyword evidence="7 11" id="KW-0472">Membrane</keyword>
<protein>
    <recommendedName>
        <fullName evidence="9">Flagellar M-ring protein</fullName>
    </recommendedName>
</protein>
<evidence type="ECO:0000256" key="1">
    <source>
        <dbReference type="ARBA" id="ARBA00004117"/>
    </source>
</evidence>
<evidence type="ECO:0000256" key="7">
    <source>
        <dbReference type="ARBA" id="ARBA00023136"/>
    </source>
</evidence>
<evidence type="ECO:0000313" key="14">
    <source>
        <dbReference type="EMBL" id="RXK15410.1"/>
    </source>
</evidence>
<sequence length="580" mass="63827">MDQLFKFVNNLNAAQRAVIIGGFSLLFVLLIGLLIYSNIKAEDKKFNYTIASNLTKNQVMLASSELEASGVPFSVIGSGNDLTLRTSKEFINIAKIKLVTSEAATSKHVGWEIFEKSSLGTTNFENKVKYLRALEGELSRSLESLSGVLRASVKIAIPKDTIFTERKSEPTASAVLSLKPGVFLTQKQIDGIKNFIASAVSDLKNENIKLIDQDGSLLEHSKDDVDNLKSMTQNKYKEKLESSYEKKIISLLEPIVGPNRVVARVTIDLNFIKKNIQEEIYDPEGTIRSQETTENVSNSTGGPNNNGGVAGVDSNIQEPQEAGGTEGSKSSSESTKTLTNYEISKKIIEQKDNNYSTIQKISAAVTFDSTVLDSIQNKDEFISSMEAIVQDTIGYDQKRGDQISVKSFKFFGLKAIANAAGQKVDENGNIIEEGSTADTLAMVKSLLKEFSEYIQYIIAAILLFIFYRKFIVNHDVVVLGDGTVKKRNADGSSDGLVDDMLSGFEEQFDMQSAKGRLKAKIKSQIMNNLNGLDEEGAAKYEVLIEELDKEINNNPAEMAKMIELLLAEGDSKFVKRGNKK</sequence>
<comment type="similarity">
    <text evidence="3 9">Belongs to the FliF family.</text>
</comment>
<evidence type="ECO:0000256" key="8">
    <source>
        <dbReference type="ARBA" id="ARBA00023143"/>
    </source>
</evidence>
<keyword evidence="14" id="KW-0966">Cell projection</keyword>
<dbReference type="PIRSF" id="PIRSF004862">
    <property type="entry name" value="FliF"/>
    <property type="match status" value="1"/>
</dbReference>
<dbReference type="Pfam" id="PF08345">
    <property type="entry name" value="YscJ_FliF_C"/>
    <property type="match status" value="1"/>
</dbReference>
<keyword evidence="14" id="KW-0969">Cilium</keyword>
<gene>
    <name evidence="14" type="primary">fliF</name>
    <name evidence="14" type="ORF">CP985_08565</name>
</gene>
<dbReference type="InterPro" id="IPR045851">
    <property type="entry name" value="AMP-bd_C_sf"/>
</dbReference>
<dbReference type="RefSeq" id="WP_114842595.1">
    <property type="nucleotide sequence ID" value="NZ_CP031219.1"/>
</dbReference>
<keyword evidence="14" id="KW-0282">Flagellum</keyword>
<dbReference type="GO" id="GO:0009431">
    <property type="term" value="C:bacterial-type flagellum basal body, MS ring"/>
    <property type="evidence" value="ECO:0007669"/>
    <property type="project" value="InterPro"/>
</dbReference>
<accession>A0AAX2AFI9</accession>
<dbReference type="KEGG" id="amyt:AMYT_2225"/>
<keyword evidence="4" id="KW-1003">Cell membrane</keyword>
<keyword evidence="6 11" id="KW-1133">Transmembrane helix</keyword>
<evidence type="ECO:0000313" key="15">
    <source>
        <dbReference type="Proteomes" id="UP000290092"/>
    </source>
</evidence>
<name>A0AAX2AFI9_9BACT</name>
<dbReference type="EMBL" id="NXID01000029">
    <property type="protein sequence ID" value="RXK15410.1"/>
    <property type="molecule type" value="Genomic_DNA"/>
</dbReference>
<feature type="transmembrane region" description="Helical" evidence="11">
    <location>
        <begin position="17"/>
        <end position="36"/>
    </location>
</feature>
<dbReference type="GO" id="GO:0071973">
    <property type="term" value="P:bacterial-type flagellum-dependent cell motility"/>
    <property type="evidence" value="ECO:0007669"/>
    <property type="project" value="InterPro"/>
</dbReference>
<keyword evidence="8 9" id="KW-0975">Bacterial flagellum</keyword>
<dbReference type="InterPro" id="IPR000067">
    <property type="entry name" value="FlgMring_FliF"/>
</dbReference>
<reference evidence="14 15" key="1">
    <citation type="submission" date="2017-09" db="EMBL/GenBank/DDBJ databases">
        <title>Genomics of the genus Arcobacter.</title>
        <authorList>
            <person name="Perez-Cataluna A."/>
            <person name="Figueras M.J."/>
            <person name="Salas-Masso N."/>
        </authorList>
    </citation>
    <scope>NUCLEOTIDE SEQUENCE [LARGE SCALE GENOMIC DNA]</scope>
    <source>
        <strain evidence="14 15">CECT 7386</strain>
    </source>
</reference>
<comment type="function">
    <text evidence="9">The M ring may be actively involved in energy transduction.</text>
</comment>
<dbReference type="Pfam" id="PF01514">
    <property type="entry name" value="YscJ_FliF"/>
    <property type="match status" value="1"/>
</dbReference>
<feature type="domain" description="Flagellar M-ring C-terminal" evidence="13">
    <location>
        <begin position="252"/>
        <end position="410"/>
    </location>
</feature>
<dbReference type="GO" id="GO:0005886">
    <property type="term" value="C:plasma membrane"/>
    <property type="evidence" value="ECO:0007669"/>
    <property type="project" value="UniProtKB-SubCell"/>
</dbReference>
<proteinExistence type="inferred from homology"/>
<feature type="region of interest" description="Disordered" evidence="10">
    <location>
        <begin position="283"/>
        <end position="336"/>
    </location>
</feature>
<evidence type="ECO:0000256" key="9">
    <source>
        <dbReference type="PIRNR" id="PIRNR004862"/>
    </source>
</evidence>
<feature type="domain" description="Flagellar M-ring N-terminal" evidence="12">
    <location>
        <begin position="49"/>
        <end position="219"/>
    </location>
</feature>
<evidence type="ECO:0000256" key="4">
    <source>
        <dbReference type="ARBA" id="ARBA00022475"/>
    </source>
</evidence>
<comment type="caution">
    <text evidence="14">The sequence shown here is derived from an EMBL/GenBank/DDBJ whole genome shotgun (WGS) entry which is preliminary data.</text>
</comment>
<organism evidence="14 15">
    <name type="scientific">Malaciobacter mytili LMG 24559</name>
    <dbReference type="NCBI Taxonomy" id="1032238"/>
    <lineage>
        <taxon>Bacteria</taxon>
        <taxon>Pseudomonadati</taxon>
        <taxon>Campylobacterota</taxon>
        <taxon>Epsilonproteobacteria</taxon>
        <taxon>Campylobacterales</taxon>
        <taxon>Arcobacteraceae</taxon>
        <taxon>Malaciobacter</taxon>
    </lineage>
</organism>
<dbReference type="Proteomes" id="UP000290092">
    <property type="component" value="Unassembled WGS sequence"/>
</dbReference>
<dbReference type="GO" id="GO:0003774">
    <property type="term" value="F:cytoskeletal motor activity"/>
    <property type="evidence" value="ECO:0007669"/>
    <property type="project" value="InterPro"/>
</dbReference>
<keyword evidence="15" id="KW-1185">Reference proteome</keyword>
<evidence type="ECO:0000256" key="2">
    <source>
        <dbReference type="ARBA" id="ARBA00004651"/>
    </source>
</evidence>
<evidence type="ECO:0000259" key="13">
    <source>
        <dbReference type="Pfam" id="PF08345"/>
    </source>
</evidence>
<dbReference type="AlphaFoldDB" id="A0AAX2AFI9"/>
<dbReference type="PANTHER" id="PTHR30046">
    <property type="entry name" value="FLAGELLAR M-RING PROTEIN"/>
    <property type="match status" value="1"/>
</dbReference>
<comment type="subcellular location">
    <subcellularLocation>
        <location evidence="1 9">Bacterial flagellum basal body</location>
    </subcellularLocation>
    <subcellularLocation>
        <location evidence="2">Cell membrane</location>
        <topology evidence="2">Multi-pass membrane protein</topology>
    </subcellularLocation>
</comment>
<feature type="compositionally biased region" description="Low complexity" evidence="10">
    <location>
        <begin position="327"/>
        <end position="336"/>
    </location>
</feature>
<keyword evidence="5 11" id="KW-0812">Transmembrane</keyword>
<dbReference type="InterPro" id="IPR006182">
    <property type="entry name" value="FliF_N_dom"/>
</dbReference>
<dbReference type="PRINTS" id="PR01009">
    <property type="entry name" value="FLGMRINGFLIF"/>
</dbReference>
<dbReference type="Gene3D" id="3.30.300.30">
    <property type="match status" value="1"/>
</dbReference>
<dbReference type="InterPro" id="IPR043427">
    <property type="entry name" value="YscJ/FliF"/>
</dbReference>
<dbReference type="PANTHER" id="PTHR30046:SF0">
    <property type="entry name" value="FLAGELLAR M-RING PROTEIN"/>
    <property type="match status" value="1"/>
</dbReference>
<evidence type="ECO:0000256" key="6">
    <source>
        <dbReference type="ARBA" id="ARBA00022989"/>
    </source>
</evidence>
<evidence type="ECO:0000256" key="5">
    <source>
        <dbReference type="ARBA" id="ARBA00022692"/>
    </source>
</evidence>